<feature type="domain" description="HTH luxR-type" evidence="4">
    <location>
        <begin position="183"/>
        <end position="248"/>
    </location>
</feature>
<organism evidence="5 6">
    <name type="scientific">Phocaeicola coprocola</name>
    <dbReference type="NCBI Taxonomy" id="310298"/>
    <lineage>
        <taxon>Bacteria</taxon>
        <taxon>Pseudomonadati</taxon>
        <taxon>Bacteroidota</taxon>
        <taxon>Bacteroidia</taxon>
        <taxon>Bacteroidales</taxon>
        <taxon>Bacteroidaceae</taxon>
        <taxon>Phocaeicola</taxon>
    </lineage>
</organism>
<dbReference type="Gene3D" id="1.10.10.10">
    <property type="entry name" value="Winged helix-like DNA-binding domain superfamily/Winged helix DNA-binding domain"/>
    <property type="match status" value="1"/>
</dbReference>
<keyword evidence="6" id="KW-1185">Reference proteome</keyword>
<gene>
    <name evidence="5" type="ORF">DWY20_03620</name>
</gene>
<dbReference type="Gene3D" id="3.30.450.20">
    <property type="entry name" value="PAS domain"/>
    <property type="match status" value="1"/>
</dbReference>
<dbReference type="Proteomes" id="UP000285864">
    <property type="component" value="Unassembled WGS sequence"/>
</dbReference>
<dbReference type="InterPro" id="IPR016032">
    <property type="entry name" value="Sig_transdc_resp-reg_C-effctor"/>
</dbReference>
<dbReference type="GO" id="GO:0003677">
    <property type="term" value="F:DNA binding"/>
    <property type="evidence" value="ECO:0007669"/>
    <property type="project" value="UniProtKB-KW"/>
</dbReference>
<dbReference type="Pfam" id="PF00196">
    <property type="entry name" value="GerE"/>
    <property type="match status" value="1"/>
</dbReference>
<sequence>MNVKTALNNELLAQDFAGEINLNRYLTHYKQVASMYAEVENSIAVLSDMGSNRSYIYYGKVGEFLGIALHGECHLIESIWEEEIFSRIHPDDLVKKHTRELRFLHFLKNALEKQRSDYYLEEYLRMCDSVGKYHQVLHRMFYVIAQDTGNICLALCLYNLTEVSSIGSIIVNSADGSRIDIDTYDCSDLLSRREKEILILIGRGKSSKEIAEELSLSIHTISRHRQNILQKLQVSNSAQAFGIARELHLL</sequence>
<protein>
    <submittedName>
        <fullName evidence="5">LuxR family transcriptional regulator</fullName>
    </submittedName>
</protein>
<dbReference type="PANTHER" id="PTHR44688">
    <property type="entry name" value="DNA-BINDING TRANSCRIPTIONAL ACTIVATOR DEVR_DOSR"/>
    <property type="match status" value="1"/>
</dbReference>
<dbReference type="PROSITE" id="PS50043">
    <property type="entry name" value="HTH_LUXR_2"/>
    <property type="match status" value="1"/>
</dbReference>
<dbReference type="PRINTS" id="PR00038">
    <property type="entry name" value="HTHLUXR"/>
</dbReference>
<dbReference type="PROSITE" id="PS00622">
    <property type="entry name" value="HTH_LUXR_1"/>
    <property type="match status" value="1"/>
</dbReference>
<evidence type="ECO:0000256" key="3">
    <source>
        <dbReference type="ARBA" id="ARBA00023163"/>
    </source>
</evidence>
<comment type="caution">
    <text evidence="5">The sequence shown here is derived from an EMBL/GenBank/DDBJ whole genome shotgun (WGS) entry which is preliminary data.</text>
</comment>
<dbReference type="RefSeq" id="WP_118483314.1">
    <property type="nucleotide sequence ID" value="NZ_CAUELD010000159.1"/>
</dbReference>
<dbReference type="EMBL" id="QRUU01000009">
    <property type="protein sequence ID" value="RGR98906.1"/>
    <property type="molecule type" value="Genomic_DNA"/>
</dbReference>
<name>A0A412GVM1_9BACT</name>
<proteinExistence type="predicted"/>
<dbReference type="SUPFAM" id="SSF46894">
    <property type="entry name" value="C-terminal effector domain of the bipartite response regulators"/>
    <property type="match status" value="1"/>
</dbReference>
<dbReference type="GO" id="GO:0006355">
    <property type="term" value="P:regulation of DNA-templated transcription"/>
    <property type="evidence" value="ECO:0007669"/>
    <property type="project" value="InterPro"/>
</dbReference>
<reference evidence="5 6" key="1">
    <citation type="submission" date="2018-08" db="EMBL/GenBank/DDBJ databases">
        <title>A genome reference for cultivated species of the human gut microbiota.</title>
        <authorList>
            <person name="Zou Y."/>
            <person name="Xue W."/>
            <person name="Luo G."/>
        </authorList>
    </citation>
    <scope>NUCLEOTIDE SEQUENCE [LARGE SCALE GENOMIC DNA]</scope>
    <source>
        <strain evidence="5 6">AF24-2</strain>
    </source>
</reference>
<evidence type="ECO:0000256" key="2">
    <source>
        <dbReference type="ARBA" id="ARBA00023125"/>
    </source>
</evidence>
<dbReference type="InterPro" id="IPR036388">
    <property type="entry name" value="WH-like_DNA-bd_sf"/>
</dbReference>
<keyword evidence="2" id="KW-0238">DNA-binding</keyword>
<dbReference type="SMART" id="SM00421">
    <property type="entry name" value="HTH_LUXR"/>
    <property type="match status" value="1"/>
</dbReference>
<dbReference type="PANTHER" id="PTHR44688:SF16">
    <property type="entry name" value="DNA-BINDING TRANSCRIPTIONAL ACTIVATOR DEVR_DOSR"/>
    <property type="match status" value="1"/>
</dbReference>
<evidence type="ECO:0000256" key="1">
    <source>
        <dbReference type="ARBA" id="ARBA00023015"/>
    </source>
</evidence>
<evidence type="ECO:0000259" key="4">
    <source>
        <dbReference type="PROSITE" id="PS50043"/>
    </source>
</evidence>
<evidence type="ECO:0000313" key="5">
    <source>
        <dbReference type="EMBL" id="RGR98906.1"/>
    </source>
</evidence>
<dbReference type="InterPro" id="IPR000792">
    <property type="entry name" value="Tscrpt_reg_LuxR_C"/>
</dbReference>
<keyword evidence="3" id="KW-0804">Transcription</keyword>
<evidence type="ECO:0000313" key="6">
    <source>
        <dbReference type="Proteomes" id="UP000285864"/>
    </source>
</evidence>
<dbReference type="CDD" id="cd06170">
    <property type="entry name" value="LuxR_C_like"/>
    <property type="match status" value="1"/>
</dbReference>
<accession>A0A412GVM1</accession>
<keyword evidence="1" id="KW-0805">Transcription regulation</keyword>
<dbReference type="AlphaFoldDB" id="A0A412GVM1"/>